<gene>
    <name evidence="1" type="ORF">ACFQV2_24270</name>
</gene>
<evidence type="ECO:0000313" key="2">
    <source>
        <dbReference type="Proteomes" id="UP001596512"/>
    </source>
</evidence>
<dbReference type="Proteomes" id="UP001596512">
    <property type="component" value="Unassembled WGS sequence"/>
</dbReference>
<reference evidence="2" key="1">
    <citation type="journal article" date="2019" name="Int. J. Syst. Evol. Microbiol.">
        <title>The Global Catalogue of Microorganisms (GCM) 10K type strain sequencing project: providing services to taxonomists for standard genome sequencing and annotation.</title>
        <authorList>
            <consortium name="The Broad Institute Genomics Platform"/>
            <consortium name="The Broad Institute Genome Sequencing Center for Infectious Disease"/>
            <person name="Wu L."/>
            <person name="Ma J."/>
        </authorList>
    </citation>
    <scope>NUCLEOTIDE SEQUENCE [LARGE SCALE GENOMIC DNA]</scope>
    <source>
        <strain evidence="2">JCM 17695</strain>
    </source>
</reference>
<dbReference type="EMBL" id="JBHTEY010000004">
    <property type="protein sequence ID" value="MFC7616120.1"/>
    <property type="molecule type" value="Genomic_DNA"/>
</dbReference>
<sequence>MDSTHNEMHVTGSVVGPVIMARTVGKVNSKITHTATAPVDLADRIDEVTRLVTVHANRVPRQAMTKACLEQIAEGVRHPTPETPSLVGSLWRDLAPNSASWPIRSGSSPR</sequence>
<proteinExistence type="predicted"/>
<evidence type="ECO:0000313" key="1">
    <source>
        <dbReference type="EMBL" id="MFC7616120.1"/>
    </source>
</evidence>
<protein>
    <submittedName>
        <fullName evidence="1">Uncharacterized protein</fullName>
    </submittedName>
</protein>
<comment type="caution">
    <text evidence="1">The sequence shown here is derived from an EMBL/GenBank/DDBJ whole genome shotgun (WGS) entry which is preliminary data.</text>
</comment>
<keyword evidence="2" id="KW-1185">Reference proteome</keyword>
<organism evidence="1 2">
    <name type="scientific">Actinokineospora soli</name>
    <dbReference type="NCBI Taxonomy" id="1048753"/>
    <lineage>
        <taxon>Bacteria</taxon>
        <taxon>Bacillati</taxon>
        <taxon>Actinomycetota</taxon>
        <taxon>Actinomycetes</taxon>
        <taxon>Pseudonocardiales</taxon>
        <taxon>Pseudonocardiaceae</taxon>
        <taxon>Actinokineospora</taxon>
    </lineage>
</organism>
<accession>A0ABW2TSZ8</accession>
<name>A0ABW2TSZ8_9PSEU</name>